<dbReference type="AlphaFoldDB" id="A0A4T8II99"/>
<accession>A0A4T8II99</accession>
<feature type="non-terminal residue" evidence="1">
    <location>
        <position position="41"/>
    </location>
</feature>
<organism evidence="1 2">
    <name type="scientific">Escherichia coli</name>
    <dbReference type="NCBI Taxonomy" id="562"/>
    <lineage>
        <taxon>Bacteria</taxon>
        <taxon>Pseudomonadati</taxon>
        <taxon>Pseudomonadota</taxon>
        <taxon>Gammaproteobacteria</taxon>
        <taxon>Enterobacterales</taxon>
        <taxon>Enterobacteriaceae</taxon>
        <taxon>Escherichia</taxon>
    </lineage>
</organism>
<evidence type="ECO:0000313" key="1">
    <source>
        <dbReference type="EMBL" id="TJQ07175.1"/>
    </source>
</evidence>
<evidence type="ECO:0000313" key="2">
    <source>
        <dbReference type="Proteomes" id="UP000309937"/>
    </source>
</evidence>
<gene>
    <name evidence="1" type="ORF">C9Z68_24975</name>
</gene>
<dbReference type="Proteomes" id="UP000309937">
    <property type="component" value="Unassembled WGS sequence"/>
</dbReference>
<name>A0A4T8II99_ECOLX</name>
<comment type="caution">
    <text evidence="1">The sequence shown here is derived from an EMBL/GenBank/DDBJ whole genome shotgun (WGS) entry which is preliminary data.</text>
</comment>
<reference evidence="1 2" key="1">
    <citation type="submission" date="2018-12" db="EMBL/GenBank/DDBJ databases">
        <title>Food and Water Safety Consortium.</title>
        <authorList>
            <person name="Tyson S."/>
            <person name="Peterson C.-L."/>
            <person name="Olson A."/>
            <person name="Tyler S."/>
            <person name="Cabral J."/>
            <person name="Lynch T."/>
            <person name="Knox N."/>
            <person name="Van Domselaar G."/>
            <person name="Graham M."/>
        </authorList>
    </citation>
    <scope>NUCLEOTIDE SEQUENCE [LARGE SCALE GENOMIC DNA]</scope>
    <source>
        <strain evidence="1 2">FWSEC0118</strain>
    </source>
</reference>
<protein>
    <submittedName>
        <fullName evidence="1">Type VI secretion system tip protein VgrG</fullName>
    </submittedName>
</protein>
<sequence>MSSEGLRFTLSVDDIVEMATAVVSFRLYQHHCTPFILDVDI</sequence>
<dbReference type="EMBL" id="RRGJ01000110">
    <property type="protein sequence ID" value="TJQ07175.1"/>
    <property type="molecule type" value="Genomic_DNA"/>
</dbReference>
<proteinExistence type="predicted"/>